<name>A0A3M3JJZ4_9PSED</name>
<dbReference type="AlphaFoldDB" id="A0A3M3JJZ4"/>
<dbReference type="Pfam" id="PF13561">
    <property type="entry name" value="adh_short_C2"/>
    <property type="match status" value="1"/>
</dbReference>
<dbReference type="PANTHER" id="PTHR43943:SF2">
    <property type="entry name" value="DEHYDROGENASE_REDUCTASE 4"/>
    <property type="match status" value="1"/>
</dbReference>
<feature type="compositionally biased region" description="Basic and acidic residues" evidence="2">
    <location>
        <begin position="79"/>
        <end position="93"/>
    </location>
</feature>
<gene>
    <name evidence="3" type="ORF">ALQ65_05408</name>
</gene>
<dbReference type="PROSITE" id="PS00061">
    <property type="entry name" value="ADH_SHORT"/>
    <property type="match status" value="1"/>
</dbReference>
<dbReference type="SUPFAM" id="SSF51735">
    <property type="entry name" value="NAD(P)-binding Rossmann-fold domains"/>
    <property type="match status" value="1"/>
</dbReference>
<dbReference type="PRINTS" id="PR00081">
    <property type="entry name" value="GDHRDH"/>
</dbReference>
<proteinExistence type="inferred from homology"/>
<feature type="region of interest" description="Disordered" evidence="2">
    <location>
        <begin position="1"/>
        <end position="25"/>
    </location>
</feature>
<dbReference type="NCBIfam" id="NF005446">
    <property type="entry name" value="PRK07035.1"/>
    <property type="match status" value="1"/>
</dbReference>
<dbReference type="InterPro" id="IPR036291">
    <property type="entry name" value="NAD(P)-bd_dom_sf"/>
</dbReference>
<reference evidence="3 4" key="1">
    <citation type="submission" date="2018-08" db="EMBL/GenBank/DDBJ databases">
        <title>Recombination of ecologically and evolutionarily significant loci maintains genetic cohesion in the Pseudomonas syringae species complex.</title>
        <authorList>
            <person name="Dillon M."/>
            <person name="Thakur S."/>
            <person name="Almeida R.N.D."/>
            <person name="Weir B.S."/>
            <person name="Guttman D.S."/>
        </authorList>
    </citation>
    <scope>NUCLEOTIDE SEQUENCE [LARGE SCALE GENOMIC DNA]</scope>
    <source>
        <strain evidence="3 4">ICMP 12341</strain>
    </source>
</reference>
<evidence type="ECO:0000256" key="1">
    <source>
        <dbReference type="ARBA" id="ARBA00006484"/>
    </source>
</evidence>
<dbReference type="Gene3D" id="3.40.50.720">
    <property type="entry name" value="NAD(P)-binding Rossmann-like Domain"/>
    <property type="match status" value="1"/>
</dbReference>
<evidence type="ECO:0000313" key="3">
    <source>
        <dbReference type="EMBL" id="RMN11184.1"/>
    </source>
</evidence>
<protein>
    <submittedName>
        <fullName evidence="3">Short chain dehydrogenase</fullName>
    </submittedName>
</protein>
<dbReference type="InterPro" id="IPR020904">
    <property type="entry name" value="Sc_DH/Rdtase_CS"/>
</dbReference>
<dbReference type="EMBL" id="RBOV01000202">
    <property type="protein sequence ID" value="RMN11184.1"/>
    <property type="molecule type" value="Genomic_DNA"/>
</dbReference>
<evidence type="ECO:0000256" key="2">
    <source>
        <dbReference type="SAM" id="MobiDB-lite"/>
    </source>
</evidence>
<feature type="region of interest" description="Disordered" evidence="2">
    <location>
        <begin position="69"/>
        <end position="100"/>
    </location>
</feature>
<evidence type="ECO:0000313" key="4">
    <source>
        <dbReference type="Proteomes" id="UP000271468"/>
    </source>
</evidence>
<organism evidence="3 4">
    <name type="scientific">Pseudomonas syringae pv. coriandricola</name>
    <dbReference type="NCBI Taxonomy" id="264453"/>
    <lineage>
        <taxon>Bacteria</taxon>
        <taxon>Pseudomonadati</taxon>
        <taxon>Pseudomonadota</taxon>
        <taxon>Gammaproteobacteria</taxon>
        <taxon>Pseudomonadales</taxon>
        <taxon>Pseudomonadaceae</taxon>
        <taxon>Pseudomonas</taxon>
    </lineage>
</organism>
<accession>A0A3M3JJZ4</accession>
<dbReference type="CDD" id="cd05233">
    <property type="entry name" value="SDR_c"/>
    <property type="match status" value="1"/>
</dbReference>
<dbReference type="FunFam" id="3.40.50.720:FF:000084">
    <property type="entry name" value="Short-chain dehydrogenase reductase"/>
    <property type="match status" value="1"/>
</dbReference>
<sequence>MDSGGRSCARAVDAPPAQQRSWHADPAGVRRLLRRTRRHPYRQLRLLLHLRPVSSGWYRATDLLPLLSRPDPGQTLRSVRADEPAARADEHGGNRQIQPLMAPRSGTEMSRTQLFDLDGKIAFVSGASRGIGEAIARLLARQGAHVIVSSRKFDGCQAVADAIVAEGGQATALACHIGEMEQITNVFAQVRQQFGRLDILVNNAATNPQFCNVLDTDLSAFQKTVDVNIRGYFFMSVEAGKLMRESGGGSIINVASINAVSPGAYQGVYSMTKAAVVNMTKVFAKECAEFGIRCNALLPGLTDTRFASALVKNDAILNLALSQIPLKRVAAPSEMAGAVLYLASEASSYTTGVALNVDGGFLS</sequence>
<comment type="similarity">
    <text evidence="1">Belongs to the short-chain dehydrogenases/reductases (SDR) family.</text>
</comment>
<comment type="caution">
    <text evidence="3">The sequence shown here is derived from an EMBL/GenBank/DDBJ whole genome shotgun (WGS) entry which is preliminary data.</text>
</comment>
<dbReference type="InterPro" id="IPR002347">
    <property type="entry name" value="SDR_fam"/>
</dbReference>
<dbReference type="PRINTS" id="PR00080">
    <property type="entry name" value="SDRFAMILY"/>
</dbReference>
<dbReference type="PANTHER" id="PTHR43943">
    <property type="entry name" value="DEHYDROGENASE/REDUCTASE (SDR FAMILY) MEMBER 4"/>
    <property type="match status" value="1"/>
</dbReference>
<dbReference type="NCBIfam" id="NF005559">
    <property type="entry name" value="PRK07231.1"/>
    <property type="match status" value="1"/>
</dbReference>
<dbReference type="Proteomes" id="UP000271468">
    <property type="component" value="Unassembled WGS sequence"/>
</dbReference>